<sequence length="115" mass="12336">MAKAVLIFVFSVVIAITVHATRPFLTLCKEKFHVGCEKVDSPGHLHCLNLPDNMNNKASSVNTHGHAAYLYAGPNCKGSGVMAEPDCIGETCCQTHHDLALCNIDKNISSVALSE</sequence>
<dbReference type="Proteomes" id="UP000492821">
    <property type="component" value="Unassembled WGS sequence"/>
</dbReference>
<proteinExistence type="predicted"/>
<feature type="signal peptide" evidence="1">
    <location>
        <begin position="1"/>
        <end position="20"/>
    </location>
</feature>
<keyword evidence="2" id="KW-1185">Reference proteome</keyword>
<evidence type="ECO:0000256" key="1">
    <source>
        <dbReference type="SAM" id="SignalP"/>
    </source>
</evidence>
<protein>
    <submittedName>
        <fullName evidence="3">Activin_recp domain-containing protein</fullName>
    </submittedName>
</protein>
<dbReference type="Gene3D" id="2.60.20.10">
    <property type="entry name" value="Crystallins"/>
    <property type="match status" value="1"/>
</dbReference>
<evidence type="ECO:0000313" key="3">
    <source>
        <dbReference type="WBParaSite" id="Pan_g12284.t1"/>
    </source>
</evidence>
<dbReference type="AlphaFoldDB" id="A0A7E4USJ3"/>
<reference evidence="3" key="2">
    <citation type="submission" date="2020-10" db="UniProtKB">
        <authorList>
            <consortium name="WormBaseParasite"/>
        </authorList>
    </citation>
    <scope>IDENTIFICATION</scope>
</reference>
<accession>A0A7E4USJ3</accession>
<feature type="chain" id="PRO_5028922250" evidence="1">
    <location>
        <begin position="21"/>
        <end position="115"/>
    </location>
</feature>
<keyword evidence="1" id="KW-0732">Signal</keyword>
<dbReference type="WBParaSite" id="Pan_g12284.t1">
    <property type="protein sequence ID" value="Pan_g12284.t1"/>
    <property type="gene ID" value="Pan_g12284"/>
</dbReference>
<evidence type="ECO:0000313" key="2">
    <source>
        <dbReference type="Proteomes" id="UP000492821"/>
    </source>
</evidence>
<name>A0A7E4USJ3_PANRE</name>
<organism evidence="2 3">
    <name type="scientific">Panagrellus redivivus</name>
    <name type="common">Microworm</name>
    <dbReference type="NCBI Taxonomy" id="6233"/>
    <lineage>
        <taxon>Eukaryota</taxon>
        <taxon>Metazoa</taxon>
        <taxon>Ecdysozoa</taxon>
        <taxon>Nematoda</taxon>
        <taxon>Chromadorea</taxon>
        <taxon>Rhabditida</taxon>
        <taxon>Tylenchina</taxon>
        <taxon>Panagrolaimomorpha</taxon>
        <taxon>Panagrolaimoidea</taxon>
        <taxon>Panagrolaimidae</taxon>
        <taxon>Panagrellus</taxon>
    </lineage>
</organism>
<reference evidence="2" key="1">
    <citation type="journal article" date="2013" name="Genetics">
        <title>The draft genome and transcriptome of Panagrellus redivivus are shaped by the harsh demands of a free-living lifestyle.</title>
        <authorList>
            <person name="Srinivasan J."/>
            <person name="Dillman A.R."/>
            <person name="Macchietto M.G."/>
            <person name="Heikkinen L."/>
            <person name="Lakso M."/>
            <person name="Fracchia K.M."/>
            <person name="Antoshechkin I."/>
            <person name="Mortazavi A."/>
            <person name="Wong G."/>
            <person name="Sternberg P.W."/>
        </authorList>
    </citation>
    <scope>NUCLEOTIDE SEQUENCE [LARGE SCALE GENOMIC DNA]</scope>
    <source>
        <strain evidence="2">MT8872</strain>
    </source>
</reference>